<evidence type="ECO:0000313" key="12">
    <source>
        <dbReference type="EMBL" id="KAK1802095.1"/>
    </source>
</evidence>
<keyword evidence="2 9" id="KW-0479">Metal-binding</keyword>
<evidence type="ECO:0000256" key="3">
    <source>
        <dbReference type="ARBA" id="ARBA00022729"/>
    </source>
</evidence>
<dbReference type="InterPro" id="IPR024079">
    <property type="entry name" value="MetalloPept_cat_dom_sf"/>
</dbReference>
<sequence length="210" mass="23947">MHVRRRARFIMALLLGLSQALPTTEPQHVDITSRIITINNASYDKDVIKNAMASFRKKTCIRFVPRTVEPDYISIKSRDGCYSAVGKTGGAQVLSLNRNGCVYHGIVEHELNHALGFYHEHTRSDRDNYVRINWQNIDPAMQSNFNKENTNNLNTPYDYSSVMHYGNTAFSINGMDTITPIPDALVAIGQRVELSTIDVKRIKILYVTWW</sequence>
<dbReference type="AlphaFoldDB" id="A0AAD9E035"/>
<keyword evidence="4 9" id="KW-0378">Hydrolase</keyword>
<dbReference type="SUPFAM" id="SSF55486">
    <property type="entry name" value="Metalloproteases ('zincins'), catalytic domain"/>
    <property type="match status" value="1"/>
</dbReference>
<keyword evidence="1 9" id="KW-0645">Protease</keyword>
<dbReference type="GO" id="GO:0004222">
    <property type="term" value="F:metalloendopeptidase activity"/>
    <property type="evidence" value="ECO:0007669"/>
    <property type="project" value="UniProtKB-UniRule"/>
</dbReference>
<organism evidence="12 13">
    <name type="scientific">Electrophorus voltai</name>
    <dbReference type="NCBI Taxonomy" id="2609070"/>
    <lineage>
        <taxon>Eukaryota</taxon>
        <taxon>Metazoa</taxon>
        <taxon>Chordata</taxon>
        <taxon>Craniata</taxon>
        <taxon>Vertebrata</taxon>
        <taxon>Euteleostomi</taxon>
        <taxon>Actinopterygii</taxon>
        <taxon>Neopterygii</taxon>
        <taxon>Teleostei</taxon>
        <taxon>Ostariophysi</taxon>
        <taxon>Gymnotiformes</taxon>
        <taxon>Gymnotoidei</taxon>
        <taxon>Gymnotidae</taxon>
        <taxon>Electrophorus</taxon>
    </lineage>
</organism>
<evidence type="ECO:0000256" key="1">
    <source>
        <dbReference type="ARBA" id="ARBA00022670"/>
    </source>
</evidence>
<evidence type="ECO:0000256" key="10">
    <source>
        <dbReference type="RuleBase" id="RU361183"/>
    </source>
</evidence>
<feature type="binding site" evidence="9">
    <location>
        <position position="113"/>
    </location>
    <ligand>
        <name>Zn(2+)</name>
        <dbReference type="ChEBI" id="CHEBI:29105"/>
        <note>catalytic</note>
    </ligand>
</feature>
<dbReference type="PANTHER" id="PTHR10127">
    <property type="entry name" value="DISCOIDIN, CUB, EGF, LAMININ , AND ZINC METALLOPROTEASE DOMAIN CONTAINING"/>
    <property type="match status" value="1"/>
</dbReference>
<comment type="caution">
    <text evidence="9">Lacks conserved residue(s) required for the propagation of feature annotation.</text>
</comment>
<feature type="domain" description="Peptidase M12A" evidence="11">
    <location>
        <begin position="12"/>
        <end position="209"/>
    </location>
</feature>
<keyword evidence="5 9" id="KW-0862">Zinc</keyword>
<evidence type="ECO:0000256" key="9">
    <source>
        <dbReference type="PROSITE-ProRule" id="PRU01211"/>
    </source>
</evidence>
<feature type="active site" evidence="9">
    <location>
        <position position="110"/>
    </location>
</feature>
<keyword evidence="8" id="KW-1015">Disulfide bond</keyword>
<feature type="binding site" evidence="9">
    <location>
        <position position="119"/>
    </location>
    <ligand>
        <name>Zn(2+)</name>
        <dbReference type="ChEBI" id="CHEBI:29105"/>
        <note>catalytic</note>
    </ligand>
</feature>
<keyword evidence="13" id="KW-1185">Reference proteome</keyword>
<evidence type="ECO:0000256" key="7">
    <source>
        <dbReference type="ARBA" id="ARBA00023145"/>
    </source>
</evidence>
<dbReference type="Proteomes" id="UP001239994">
    <property type="component" value="Unassembled WGS sequence"/>
</dbReference>
<dbReference type="EMBL" id="JAROKS010000007">
    <property type="protein sequence ID" value="KAK1802095.1"/>
    <property type="molecule type" value="Genomic_DNA"/>
</dbReference>
<evidence type="ECO:0000256" key="5">
    <source>
        <dbReference type="ARBA" id="ARBA00022833"/>
    </source>
</evidence>
<keyword evidence="6 9" id="KW-0482">Metalloprotease</keyword>
<dbReference type="FunFam" id="3.40.390.10:FF:000040">
    <property type="entry name" value="Metalloendopeptidase"/>
    <property type="match status" value="1"/>
</dbReference>
<dbReference type="Gene3D" id="3.40.390.10">
    <property type="entry name" value="Collagenase (Catalytic Domain)"/>
    <property type="match status" value="1"/>
</dbReference>
<dbReference type="PRINTS" id="PR00480">
    <property type="entry name" value="ASTACIN"/>
</dbReference>
<accession>A0AAD9E035</accession>
<dbReference type="InterPro" id="IPR001506">
    <property type="entry name" value="Peptidase_M12A"/>
</dbReference>
<gene>
    <name evidence="12" type="ORF">P4O66_004438</name>
</gene>
<comment type="caution">
    <text evidence="12">The sequence shown here is derived from an EMBL/GenBank/DDBJ whole genome shotgun (WGS) entry which is preliminary data.</text>
</comment>
<dbReference type="EC" id="3.4.24.-" evidence="10"/>
<proteinExistence type="predicted"/>
<feature type="chain" id="PRO_5041770041" description="Metalloendopeptidase" evidence="10">
    <location>
        <begin position="21"/>
        <end position="210"/>
    </location>
</feature>
<dbReference type="InterPro" id="IPR006026">
    <property type="entry name" value="Peptidase_Metallo"/>
</dbReference>
<dbReference type="SMART" id="SM00235">
    <property type="entry name" value="ZnMc"/>
    <property type="match status" value="1"/>
</dbReference>
<evidence type="ECO:0000256" key="2">
    <source>
        <dbReference type="ARBA" id="ARBA00022723"/>
    </source>
</evidence>
<comment type="cofactor">
    <cofactor evidence="9 10">
        <name>Zn(2+)</name>
        <dbReference type="ChEBI" id="CHEBI:29105"/>
    </cofactor>
    <text evidence="9 10">Binds 1 zinc ion per subunit.</text>
</comment>
<evidence type="ECO:0000256" key="6">
    <source>
        <dbReference type="ARBA" id="ARBA00023049"/>
    </source>
</evidence>
<feature type="signal peptide" evidence="10">
    <location>
        <begin position="1"/>
        <end position="20"/>
    </location>
</feature>
<evidence type="ECO:0000313" key="13">
    <source>
        <dbReference type="Proteomes" id="UP001239994"/>
    </source>
</evidence>
<feature type="binding site" evidence="9">
    <location>
        <position position="109"/>
    </location>
    <ligand>
        <name>Zn(2+)</name>
        <dbReference type="ChEBI" id="CHEBI:29105"/>
        <note>catalytic</note>
    </ligand>
</feature>
<dbReference type="PROSITE" id="PS51864">
    <property type="entry name" value="ASTACIN"/>
    <property type="match status" value="1"/>
</dbReference>
<evidence type="ECO:0000256" key="8">
    <source>
        <dbReference type="ARBA" id="ARBA00023157"/>
    </source>
</evidence>
<reference evidence="12" key="1">
    <citation type="submission" date="2023-03" db="EMBL/GenBank/DDBJ databases">
        <title>Electrophorus voltai genome.</title>
        <authorList>
            <person name="Bian C."/>
        </authorList>
    </citation>
    <scope>NUCLEOTIDE SEQUENCE</scope>
    <source>
        <strain evidence="12">CB-2022</strain>
        <tissue evidence="12">Muscle</tissue>
    </source>
</reference>
<dbReference type="GO" id="GO:0008270">
    <property type="term" value="F:zinc ion binding"/>
    <property type="evidence" value="ECO:0007669"/>
    <property type="project" value="UniProtKB-UniRule"/>
</dbReference>
<name>A0AAD9E035_9TELE</name>
<protein>
    <recommendedName>
        <fullName evidence="10">Metalloendopeptidase</fullName>
        <ecNumber evidence="10">3.4.24.-</ecNumber>
    </recommendedName>
</protein>
<dbReference type="PANTHER" id="PTHR10127:SF839">
    <property type="entry name" value="HATCHING ENZYME 1.2-RELATED"/>
    <property type="match status" value="1"/>
</dbReference>
<keyword evidence="7" id="KW-0865">Zymogen</keyword>
<evidence type="ECO:0000256" key="4">
    <source>
        <dbReference type="ARBA" id="ARBA00022801"/>
    </source>
</evidence>
<evidence type="ECO:0000259" key="11">
    <source>
        <dbReference type="PROSITE" id="PS51864"/>
    </source>
</evidence>
<dbReference type="GO" id="GO:0006508">
    <property type="term" value="P:proteolysis"/>
    <property type="evidence" value="ECO:0007669"/>
    <property type="project" value="UniProtKB-KW"/>
</dbReference>
<dbReference type="Pfam" id="PF01400">
    <property type="entry name" value="Astacin"/>
    <property type="match status" value="1"/>
</dbReference>
<keyword evidence="3 10" id="KW-0732">Signal</keyword>